<dbReference type="Pfam" id="PF09495">
    <property type="entry name" value="DUF2462"/>
    <property type="match status" value="1"/>
</dbReference>
<dbReference type="InterPro" id="IPR019034">
    <property type="entry name" value="UPF0390"/>
</dbReference>
<feature type="region of interest" description="Disordered" evidence="2">
    <location>
        <begin position="66"/>
        <end position="93"/>
    </location>
</feature>
<dbReference type="RefSeq" id="XP_002735270.2">
    <property type="nucleotide sequence ID" value="XM_002735224.2"/>
</dbReference>
<dbReference type="Proteomes" id="UP000694865">
    <property type="component" value="Unplaced"/>
</dbReference>
<dbReference type="GeneID" id="100378819"/>
<feature type="region of interest" description="Disordered" evidence="2">
    <location>
        <begin position="1"/>
        <end position="31"/>
    </location>
</feature>
<dbReference type="PANTHER" id="PTHR16967">
    <property type="entry name" value="LEYDIG CELL TUMOR 10 KDA PROTEIN HOMOLOG"/>
    <property type="match status" value="1"/>
</dbReference>
<dbReference type="PANTHER" id="PTHR16967:SF1">
    <property type="entry name" value="LEYDIG CELL TUMOR 10 KDA PROTEIN HOMOLOG"/>
    <property type="match status" value="1"/>
</dbReference>
<accession>A0ABM0GQT9</accession>
<evidence type="ECO:0000313" key="4">
    <source>
        <dbReference type="RefSeq" id="XP_002735270.2"/>
    </source>
</evidence>
<evidence type="ECO:0000256" key="1">
    <source>
        <dbReference type="ARBA" id="ARBA00006802"/>
    </source>
</evidence>
<evidence type="ECO:0000313" key="3">
    <source>
        <dbReference type="Proteomes" id="UP000694865"/>
    </source>
</evidence>
<comment type="similarity">
    <text evidence="1">Belongs to the UPF0390 family.</text>
</comment>
<evidence type="ECO:0000256" key="2">
    <source>
        <dbReference type="SAM" id="MobiDB-lite"/>
    </source>
</evidence>
<proteinExistence type="inferred from homology"/>
<keyword evidence="3" id="KW-1185">Reference proteome</keyword>
<feature type="compositionally biased region" description="Basic residues" evidence="2">
    <location>
        <begin position="12"/>
        <end position="31"/>
    </location>
</feature>
<name>A0ABM0GQT9_SACKO</name>
<reference evidence="4" key="1">
    <citation type="submission" date="2025-08" db="UniProtKB">
        <authorList>
            <consortium name="RefSeq"/>
        </authorList>
    </citation>
    <scope>IDENTIFICATION</scope>
    <source>
        <tissue evidence="4">Testes</tissue>
    </source>
</reference>
<organism evidence="3 4">
    <name type="scientific">Saccoglossus kowalevskii</name>
    <name type="common">Acorn worm</name>
    <dbReference type="NCBI Taxonomy" id="10224"/>
    <lineage>
        <taxon>Eukaryota</taxon>
        <taxon>Metazoa</taxon>
        <taxon>Hemichordata</taxon>
        <taxon>Enteropneusta</taxon>
        <taxon>Harrimaniidae</taxon>
        <taxon>Saccoglossus</taxon>
    </lineage>
</organism>
<gene>
    <name evidence="4" type="primary">LOC100378819</name>
</gene>
<sequence>MKKKVQLPGKAGRNKQKHAHQKKALAPRKGGRVIKPKKAKNIEVAKLKKNIEKAIGSNIEAEIGARASSAEPKSFNIVHSSSNVKNKEAKKQK</sequence>
<protein>
    <submittedName>
        <fullName evidence="4">Leydig cell tumor 10 kDa protein homolog</fullName>
    </submittedName>
</protein>